<dbReference type="Pfam" id="PF18962">
    <property type="entry name" value="Por_Secre_tail"/>
    <property type="match status" value="1"/>
</dbReference>
<name>A0A328YH30_9FLAO</name>
<evidence type="ECO:0000313" key="3">
    <source>
        <dbReference type="EMBL" id="RAR71292.1"/>
    </source>
</evidence>
<evidence type="ECO:0000313" key="4">
    <source>
        <dbReference type="Proteomes" id="UP000248840"/>
    </source>
</evidence>
<keyword evidence="4" id="KW-1185">Reference proteome</keyword>
<dbReference type="AlphaFoldDB" id="A0A328YH30"/>
<reference evidence="3 4" key="1">
    <citation type="submission" date="2018-06" db="EMBL/GenBank/DDBJ databases">
        <title>Genomic Encyclopedia of Archaeal and Bacterial Type Strains, Phase II (KMG-II): from individual species to whole genera.</title>
        <authorList>
            <person name="Goeker M."/>
        </authorList>
    </citation>
    <scope>NUCLEOTIDE SEQUENCE [LARGE SCALE GENOMIC DNA]</scope>
    <source>
        <strain evidence="3 4">DSM 25663</strain>
    </source>
</reference>
<keyword evidence="1" id="KW-0732">Signal</keyword>
<accession>A0A328YH30</accession>
<protein>
    <submittedName>
        <fullName evidence="3">Putative secreted protein (Por secretion system target)</fullName>
    </submittedName>
</protein>
<dbReference type="InterPro" id="IPR026444">
    <property type="entry name" value="Secre_tail"/>
</dbReference>
<sequence length="337" mass="35885">MKKTLLFILCAISSLTKGQNIFREDFTTYVSGQQLNGQGPWTNNSSSPGGLGSCVGVLCENAQVVLQNMSASGYGTSNKAFCLTPSTDGCGRSFTPFSSNGNLYVGMVINLSDAQSSPLDFFRVLSGNNYNTTFRMFVKPTSGSTYSIGISKGGTTSPIVYTTNSYNYNTDYLLIFKYTQASGTTDDTITLYANANYSLGEAGNTVSATNFAGTDQSGSIDRMCFRQNAGPAGMPIGKVSLVSVATSWEDLTFNLSVSSFSKNSVAIYPNPATSSVSIMSKKAITGVSVCTLLGQEVFVKSLDGSFSQLDISNLESGTYFIKIASESSLETFQLIKE</sequence>
<dbReference type="OrthoDB" id="1344852at2"/>
<dbReference type="Proteomes" id="UP000248840">
    <property type="component" value="Unassembled WGS sequence"/>
</dbReference>
<proteinExistence type="predicted"/>
<evidence type="ECO:0000256" key="1">
    <source>
        <dbReference type="ARBA" id="ARBA00022729"/>
    </source>
</evidence>
<dbReference type="NCBIfam" id="TIGR04183">
    <property type="entry name" value="Por_Secre_tail"/>
    <property type="match status" value="1"/>
</dbReference>
<dbReference type="RefSeq" id="WP_112113501.1">
    <property type="nucleotide sequence ID" value="NZ_QLSZ01000008.1"/>
</dbReference>
<feature type="domain" description="Secretion system C-terminal sorting" evidence="2">
    <location>
        <begin position="267"/>
        <end position="328"/>
    </location>
</feature>
<evidence type="ECO:0000259" key="2">
    <source>
        <dbReference type="Pfam" id="PF18962"/>
    </source>
</evidence>
<gene>
    <name evidence="3" type="ORF">CLV55_10829</name>
</gene>
<organism evidence="3 4">
    <name type="scientific">Flavobacterium aciduliphilum</name>
    <dbReference type="NCBI Taxonomy" id="1101402"/>
    <lineage>
        <taxon>Bacteria</taxon>
        <taxon>Pseudomonadati</taxon>
        <taxon>Bacteroidota</taxon>
        <taxon>Flavobacteriia</taxon>
        <taxon>Flavobacteriales</taxon>
        <taxon>Flavobacteriaceae</taxon>
        <taxon>Flavobacterium</taxon>
    </lineage>
</organism>
<dbReference type="EMBL" id="QLSZ01000008">
    <property type="protein sequence ID" value="RAR71292.1"/>
    <property type="molecule type" value="Genomic_DNA"/>
</dbReference>
<comment type="caution">
    <text evidence="3">The sequence shown here is derived from an EMBL/GenBank/DDBJ whole genome shotgun (WGS) entry which is preliminary data.</text>
</comment>